<organism evidence="1">
    <name type="scientific">Compsopogon caeruleus</name>
    <dbReference type="NCBI Taxonomy" id="31354"/>
    <lineage>
        <taxon>Eukaryota</taxon>
        <taxon>Rhodophyta</taxon>
        <taxon>Compsopogonophyceae</taxon>
        <taxon>Compsopogonales</taxon>
        <taxon>Compsopogonaceae</taxon>
        <taxon>Compsopogon</taxon>
    </lineage>
</organism>
<dbReference type="Gene3D" id="3.30.530.20">
    <property type="match status" value="1"/>
</dbReference>
<protein>
    <recommendedName>
        <fullName evidence="2">START domain-containing protein</fullName>
    </recommendedName>
</protein>
<sequence length="349" mass="39598">MENVCEAVERVLSLYSEDKLFQASRELAKIENDLGHLSEDSEERLFLKNHVGLRPVRDEANKVTLMMNTMRSDEGWSPCYQGPSTKVSFRKEPNSAILTFKIEGLVVAKVGHVACIINEIDLFPDIFWFIREGKTLKKIGRMKRVLHVRSKILWPILDRDFLSHAAAIDGLDQDDCIAILTIEDLADQPASALARYGITEEDLMNCSNSVRAEMEVNFVFTPVEPTITKVICVARADPKLPFVPVQLINWIGRAFGRLMLKAIEAKANNLSVTHRKRYEGDPLYRWIEERIGQYWAARGRKEEFDQGVVDLNRRESIENNVDTAPKGPGRAIMMSLAGRKVPWGSKAEL</sequence>
<dbReference type="PANTHER" id="PTHR34560:SF1">
    <property type="entry name" value="START DOMAIN-CONTAINING PROTEIN"/>
    <property type="match status" value="1"/>
</dbReference>
<reference evidence="1" key="1">
    <citation type="submission" date="2021-01" db="EMBL/GenBank/DDBJ databases">
        <authorList>
            <person name="Corre E."/>
            <person name="Pelletier E."/>
            <person name="Niang G."/>
            <person name="Scheremetjew M."/>
            <person name="Finn R."/>
            <person name="Kale V."/>
            <person name="Holt S."/>
            <person name="Cochrane G."/>
            <person name="Meng A."/>
            <person name="Brown T."/>
            <person name="Cohen L."/>
        </authorList>
    </citation>
    <scope>NUCLEOTIDE SEQUENCE</scope>
    <source>
        <strain evidence="1">SAG 36.94</strain>
    </source>
</reference>
<dbReference type="SUPFAM" id="SSF55961">
    <property type="entry name" value="Bet v1-like"/>
    <property type="match status" value="1"/>
</dbReference>
<name>A0A7S1XEW2_9RHOD</name>
<evidence type="ECO:0000313" key="1">
    <source>
        <dbReference type="EMBL" id="CAD9233043.1"/>
    </source>
</evidence>
<gene>
    <name evidence="1" type="ORF">CCAE0312_LOCUS5128</name>
</gene>
<evidence type="ECO:0008006" key="2">
    <source>
        <dbReference type="Google" id="ProtNLM"/>
    </source>
</evidence>
<proteinExistence type="predicted"/>
<dbReference type="InterPro" id="IPR023393">
    <property type="entry name" value="START-like_dom_sf"/>
</dbReference>
<dbReference type="PANTHER" id="PTHR34560">
    <property type="entry name" value="POLYKETIDE CYCLASE/DEHYDRASE/LIPID TRANSPORT SUPERFAMILY PROTEIN"/>
    <property type="match status" value="1"/>
</dbReference>
<dbReference type="EMBL" id="HBGH01009262">
    <property type="protein sequence ID" value="CAD9233043.1"/>
    <property type="molecule type" value="Transcribed_RNA"/>
</dbReference>
<accession>A0A7S1XEW2</accession>
<dbReference type="AlphaFoldDB" id="A0A7S1XEW2"/>